<dbReference type="Proteomes" id="UP000515160">
    <property type="component" value="Chromosome X"/>
</dbReference>
<dbReference type="RefSeq" id="XP_034103526.1">
    <property type="nucleotide sequence ID" value="XM_034247635.2"/>
</dbReference>
<dbReference type="AlphaFoldDB" id="A0A6P8WIL5"/>
<dbReference type="GeneID" id="117567567"/>
<accession>A0A6P8WIL5</accession>
<feature type="region of interest" description="Disordered" evidence="1">
    <location>
        <begin position="78"/>
        <end position="107"/>
    </location>
</feature>
<proteinExistence type="predicted"/>
<sequence>MEQSNLYKQPVYTYYPSAEMMMLHPLPMRKPSLMQYNNTPEQIDQMVEQELQLLKSHYANEEQRYVDQMLIANPITVERRPPATRPEETTETTTITTTATPASSRDVQRQRAESCRKSRYNNKIKKAKLRFRHKYACNQLTESTKLLSCMRDVIAQAEAQLLARGFNRAALERMRHNFGVDRCGDAPEPNSMMNMNMNH</sequence>
<dbReference type="OrthoDB" id="7935458at2759"/>
<evidence type="ECO:0000313" key="3">
    <source>
        <dbReference type="RefSeq" id="XP_034103526.1"/>
    </source>
</evidence>
<organism evidence="2 3">
    <name type="scientific">Drosophila albomicans</name>
    <name type="common">Fruit fly</name>
    <dbReference type="NCBI Taxonomy" id="7291"/>
    <lineage>
        <taxon>Eukaryota</taxon>
        <taxon>Metazoa</taxon>
        <taxon>Ecdysozoa</taxon>
        <taxon>Arthropoda</taxon>
        <taxon>Hexapoda</taxon>
        <taxon>Insecta</taxon>
        <taxon>Pterygota</taxon>
        <taxon>Neoptera</taxon>
        <taxon>Endopterygota</taxon>
        <taxon>Diptera</taxon>
        <taxon>Brachycera</taxon>
        <taxon>Muscomorpha</taxon>
        <taxon>Ephydroidea</taxon>
        <taxon>Drosophilidae</taxon>
        <taxon>Drosophila</taxon>
    </lineage>
</organism>
<feature type="compositionally biased region" description="Basic and acidic residues" evidence="1">
    <location>
        <begin position="78"/>
        <end position="88"/>
    </location>
</feature>
<evidence type="ECO:0000256" key="1">
    <source>
        <dbReference type="SAM" id="MobiDB-lite"/>
    </source>
</evidence>
<gene>
    <name evidence="3" type="primary">LOC117567567</name>
</gene>
<reference evidence="3" key="1">
    <citation type="submission" date="2025-08" db="UniProtKB">
        <authorList>
            <consortium name="RefSeq"/>
        </authorList>
    </citation>
    <scope>IDENTIFICATION</scope>
    <source>
        <strain evidence="3">15112-1751.03</strain>
        <tissue evidence="3">Whole Adult</tissue>
    </source>
</reference>
<name>A0A6P8WIL5_DROAB</name>
<protein>
    <submittedName>
        <fullName evidence="3">Protein sisterless A</fullName>
    </submittedName>
</protein>
<feature type="compositionally biased region" description="Low complexity" evidence="1">
    <location>
        <begin position="91"/>
        <end position="102"/>
    </location>
</feature>
<evidence type="ECO:0000313" key="2">
    <source>
        <dbReference type="Proteomes" id="UP000515160"/>
    </source>
</evidence>
<keyword evidence="2" id="KW-1185">Reference proteome</keyword>